<feature type="transmembrane region" description="Helical" evidence="6">
    <location>
        <begin position="12"/>
        <end position="34"/>
    </location>
</feature>
<feature type="transmembrane region" description="Helical" evidence="6">
    <location>
        <begin position="159"/>
        <end position="183"/>
    </location>
</feature>
<dbReference type="InterPro" id="IPR043428">
    <property type="entry name" value="LivM-like"/>
</dbReference>
<keyword evidence="3 6" id="KW-0812">Transmembrane</keyword>
<organism evidence="7 8">
    <name type="scientific">Cryptosporangium japonicum</name>
    <dbReference type="NCBI Taxonomy" id="80872"/>
    <lineage>
        <taxon>Bacteria</taxon>
        <taxon>Bacillati</taxon>
        <taxon>Actinomycetota</taxon>
        <taxon>Actinomycetes</taxon>
        <taxon>Cryptosporangiales</taxon>
        <taxon>Cryptosporangiaceae</taxon>
        <taxon>Cryptosporangium</taxon>
    </lineage>
</organism>
<feature type="transmembrane region" description="Helical" evidence="6">
    <location>
        <begin position="231"/>
        <end position="251"/>
    </location>
</feature>
<feature type="transmembrane region" description="Helical" evidence="6">
    <location>
        <begin position="284"/>
        <end position="308"/>
    </location>
</feature>
<dbReference type="InterPro" id="IPR001851">
    <property type="entry name" value="ABC_transp_permease"/>
</dbReference>
<dbReference type="EMBL" id="BAAAGX010000007">
    <property type="protein sequence ID" value="GAA0234543.1"/>
    <property type="molecule type" value="Genomic_DNA"/>
</dbReference>
<name>A0ABP3DN45_9ACTN</name>
<protein>
    <submittedName>
        <fullName evidence="7">Branched-chain amino acid ABC transporter permease</fullName>
    </submittedName>
</protein>
<sequence length="316" mass="33286">MRRPGPETLLAVPVFVALFYVPYLISGYTVFILAQYMLYGVLALTLCLLWGLGGMVSFGQGAFFALGAYALGITVRELDSPWLGLLLAVVLGAGVAGAVGWFLFSANVRDSYFVLVTLALSTIVYVVANAQSGLTGGFNGMFVPRVSFGPLSLSGDLSMYYLAFAVTLASYVGARLVQASAFGRVLVSIRENEDRTQALGYPTALYKTAAFALSGAVAAVAGALYATDAGFVSPSLGGVLFSTTVVVWVAVGGRNSFLAALVGAIGISALSNALNSVVPEYWQLLLGVLFVLVIVFFRRGVVGSLLMVGERRHARR</sequence>
<proteinExistence type="predicted"/>
<evidence type="ECO:0000313" key="7">
    <source>
        <dbReference type="EMBL" id="GAA0234543.1"/>
    </source>
</evidence>
<dbReference type="Proteomes" id="UP001500967">
    <property type="component" value="Unassembled WGS sequence"/>
</dbReference>
<gene>
    <name evidence="7" type="ORF">GCM10009539_19840</name>
</gene>
<comment type="caution">
    <text evidence="7">The sequence shown here is derived from an EMBL/GenBank/DDBJ whole genome shotgun (WGS) entry which is preliminary data.</text>
</comment>
<evidence type="ECO:0000256" key="3">
    <source>
        <dbReference type="ARBA" id="ARBA00022692"/>
    </source>
</evidence>
<reference evidence="8" key="1">
    <citation type="journal article" date="2019" name="Int. J. Syst. Evol. Microbiol.">
        <title>The Global Catalogue of Microorganisms (GCM) 10K type strain sequencing project: providing services to taxonomists for standard genome sequencing and annotation.</title>
        <authorList>
            <consortium name="The Broad Institute Genomics Platform"/>
            <consortium name="The Broad Institute Genome Sequencing Center for Infectious Disease"/>
            <person name="Wu L."/>
            <person name="Ma J."/>
        </authorList>
    </citation>
    <scope>NUCLEOTIDE SEQUENCE [LARGE SCALE GENOMIC DNA]</scope>
    <source>
        <strain evidence="8">JCM 10425</strain>
    </source>
</reference>
<keyword evidence="2" id="KW-1003">Cell membrane</keyword>
<dbReference type="Pfam" id="PF02653">
    <property type="entry name" value="BPD_transp_2"/>
    <property type="match status" value="1"/>
</dbReference>
<feature type="transmembrane region" description="Helical" evidence="6">
    <location>
        <begin position="258"/>
        <end position="278"/>
    </location>
</feature>
<evidence type="ECO:0000256" key="2">
    <source>
        <dbReference type="ARBA" id="ARBA00022475"/>
    </source>
</evidence>
<feature type="transmembrane region" description="Helical" evidence="6">
    <location>
        <begin position="111"/>
        <end position="128"/>
    </location>
</feature>
<evidence type="ECO:0000313" key="8">
    <source>
        <dbReference type="Proteomes" id="UP001500967"/>
    </source>
</evidence>
<accession>A0ABP3DN45</accession>
<keyword evidence="4 6" id="KW-1133">Transmembrane helix</keyword>
<dbReference type="CDD" id="cd06581">
    <property type="entry name" value="TM_PBP1_LivM_like"/>
    <property type="match status" value="1"/>
</dbReference>
<feature type="transmembrane region" description="Helical" evidence="6">
    <location>
        <begin position="204"/>
        <end position="225"/>
    </location>
</feature>
<feature type="transmembrane region" description="Helical" evidence="6">
    <location>
        <begin position="82"/>
        <end position="104"/>
    </location>
</feature>
<dbReference type="PANTHER" id="PTHR30482">
    <property type="entry name" value="HIGH-AFFINITY BRANCHED-CHAIN AMINO ACID TRANSPORT SYSTEM PERMEASE"/>
    <property type="match status" value="1"/>
</dbReference>
<evidence type="ECO:0000256" key="4">
    <source>
        <dbReference type="ARBA" id="ARBA00022989"/>
    </source>
</evidence>
<feature type="transmembrane region" description="Helical" evidence="6">
    <location>
        <begin position="41"/>
        <end position="70"/>
    </location>
</feature>
<evidence type="ECO:0000256" key="6">
    <source>
        <dbReference type="SAM" id="Phobius"/>
    </source>
</evidence>
<evidence type="ECO:0000256" key="1">
    <source>
        <dbReference type="ARBA" id="ARBA00004651"/>
    </source>
</evidence>
<comment type="subcellular location">
    <subcellularLocation>
        <location evidence="1">Cell membrane</location>
        <topology evidence="1">Multi-pass membrane protein</topology>
    </subcellularLocation>
</comment>
<dbReference type="PANTHER" id="PTHR30482:SF4">
    <property type="entry name" value="SLR1201 PROTEIN"/>
    <property type="match status" value="1"/>
</dbReference>
<keyword evidence="8" id="KW-1185">Reference proteome</keyword>
<evidence type="ECO:0000256" key="5">
    <source>
        <dbReference type="ARBA" id="ARBA00023136"/>
    </source>
</evidence>
<keyword evidence="5 6" id="KW-0472">Membrane</keyword>
<dbReference type="RefSeq" id="WP_344648450.1">
    <property type="nucleotide sequence ID" value="NZ_BAAAGX010000007.1"/>
</dbReference>